<dbReference type="Proteomes" id="UP001629953">
    <property type="component" value="Unassembled WGS sequence"/>
</dbReference>
<dbReference type="Gene3D" id="3.40.50.2300">
    <property type="match status" value="2"/>
</dbReference>
<accession>A0ABW9G9A5</accession>
<comment type="caution">
    <text evidence="5">The sequence shown here is derived from an EMBL/GenBank/DDBJ whole genome shotgun (WGS) entry which is preliminary data.</text>
</comment>
<dbReference type="RefSeq" id="WP_408624559.1">
    <property type="nucleotide sequence ID" value="NZ_JBEQCT010000007.1"/>
</dbReference>
<dbReference type="SUPFAM" id="SSF53822">
    <property type="entry name" value="Periplasmic binding protein-like I"/>
    <property type="match status" value="1"/>
</dbReference>
<dbReference type="PROSITE" id="PS00356">
    <property type="entry name" value="HTH_LACI_1"/>
    <property type="match status" value="1"/>
</dbReference>
<evidence type="ECO:0000256" key="1">
    <source>
        <dbReference type="ARBA" id="ARBA00023015"/>
    </source>
</evidence>
<dbReference type="EMBL" id="JBEQCT010000007">
    <property type="protein sequence ID" value="MFM2486275.1"/>
    <property type="molecule type" value="Genomic_DNA"/>
</dbReference>
<name>A0ABW9G9A5_9GAMM</name>
<dbReference type="PANTHER" id="PTHR30146">
    <property type="entry name" value="LACI-RELATED TRANSCRIPTIONAL REPRESSOR"/>
    <property type="match status" value="1"/>
</dbReference>
<keyword evidence="6" id="KW-1185">Reference proteome</keyword>
<dbReference type="Pfam" id="PF00356">
    <property type="entry name" value="LacI"/>
    <property type="match status" value="1"/>
</dbReference>
<dbReference type="InterPro" id="IPR000843">
    <property type="entry name" value="HTH_LacI"/>
</dbReference>
<dbReference type="SUPFAM" id="SSF47413">
    <property type="entry name" value="lambda repressor-like DNA-binding domains"/>
    <property type="match status" value="1"/>
</dbReference>
<keyword evidence="2" id="KW-0238">DNA-binding</keyword>
<protein>
    <submittedName>
        <fullName evidence="5">Gluconate operon transcriptional repressor GntR</fullName>
    </submittedName>
</protein>
<evidence type="ECO:0000259" key="4">
    <source>
        <dbReference type="PROSITE" id="PS50932"/>
    </source>
</evidence>
<keyword evidence="3" id="KW-0804">Transcription</keyword>
<reference evidence="5 6" key="1">
    <citation type="journal article" date="2013" name="Int. J. Syst. Evol. Microbiol.">
        <title>Celerinatantimonas yamalensis sp. nov., a cold-adapted diazotrophic bacterium from a cold permafrost brine.</title>
        <authorList>
            <person name="Shcherbakova V."/>
            <person name="Chuvilskaya N."/>
            <person name="Rivkina E."/>
            <person name="Demidov N."/>
            <person name="Uchaeva V."/>
            <person name="Suetin S."/>
            <person name="Suzina N."/>
            <person name="Gilichinsky D."/>
        </authorList>
    </citation>
    <scope>NUCLEOTIDE SEQUENCE [LARGE SCALE GENOMIC DNA]</scope>
    <source>
        <strain evidence="5 6">C7</strain>
    </source>
</reference>
<sequence length="333" mass="36433">MTGPHKRPTLTDVAQQVGVTKMTVSRYLRSPTQVATQTGQRIQEVIDALGYVPSRAPDILSNAKSHAIGVLLPSLTNQVFAQVLRGLEAVTEVSGYQTMLAHYGYDPQIEEKRIESLLSYNIDGLLLSDRVHTPRVERIIQSAGIPVIEMMDIDNPGNYPVVGFNNQQAAYMMVMQMIARGHQHIIYLGARLDTRTQLKQQGYNQAMSESGLSGCSILTEQSSSFSLGRQLLQQILEQYPDCDGIFCTNDDLAVGVILECQRQQIAIPSQLAVAGFHGLDIGQVMTPKLASVVTPREAIGREAARQLLAQLEQGIAAQSVLDLGYQIDLGQSV</sequence>
<feature type="domain" description="HTH lacI-type" evidence="4">
    <location>
        <begin position="8"/>
        <end position="62"/>
    </location>
</feature>
<organism evidence="5 6">
    <name type="scientific">Celerinatantimonas yamalensis</name>
    <dbReference type="NCBI Taxonomy" id="559956"/>
    <lineage>
        <taxon>Bacteria</taxon>
        <taxon>Pseudomonadati</taxon>
        <taxon>Pseudomonadota</taxon>
        <taxon>Gammaproteobacteria</taxon>
        <taxon>Celerinatantimonadaceae</taxon>
        <taxon>Celerinatantimonas</taxon>
    </lineage>
</organism>
<evidence type="ECO:0000256" key="2">
    <source>
        <dbReference type="ARBA" id="ARBA00023125"/>
    </source>
</evidence>
<keyword evidence="1" id="KW-0805">Transcription regulation</keyword>
<dbReference type="PROSITE" id="PS50932">
    <property type="entry name" value="HTH_LACI_2"/>
    <property type="match status" value="1"/>
</dbReference>
<dbReference type="NCBIfam" id="NF011563">
    <property type="entry name" value="PRK14987.1"/>
    <property type="match status" value="1"/>
</dbReference>
<proteinExistence type="predicted"/>
<dbReference type="SMART" id="SM00354">
    <property type="entry name" value="HTH_LACI"/>
    <property type="match status" value="1"/>
</dbReference>
<evidence type="ECO:0000256" key="3">
    <source>
        <dbReference type="ARBA" id="ARBA00023163"/>
    </source>
</evidence>
<dbReference type="InterPro" id="IPR001761">
    <property type="entry name" value="Peripla_BP/Lac1_sug-bd_dom"/>
</dbReference>
<dbReference type="CDD" id="cd01392">
    <property type="entry name" value="HTH_LacI"/>
    <property type="match status" value="1"/>
</dbReference>
<gene>
    <name evidence="5" type="primary">gntR</name>
    <name evidence="5" type="ORF">ABUE30_14595</name>
</gene>
<evidence type="ECO:0000313" key="6">
    <source>
        <dbReference type="Proteomes" id="UP001629953"/>
    </source>
</evidence>
<dbReference type="PANTHER" id="PTHR30146:SF2">
    <property type="entry name" value="HTH-TYPE TRANSCRIPTIONAL REGULATOR GNTR"/>
    <property type="match status" value="1"/>
</dbReference>
<dbReference type="Gene3D" id="1.10.260.40">
    <property type="entry name" value="lambda repressor-like DNA-binding domains"/>
    <property type="match status" value="1"/>
</dbReference>
<evidence type="ECO:0000313" key="5">
    <source>
        <dbReference type="EMBL" id="MFM2486275.1"/>
    </source>
</evidence>
<dbReference type="CDD" id="cd01575">
    <property type="entry name" value="PBP1_GntR"/>
    <property type="match status" value="1"/>
</dbReference>
<dbReference type="InterPro" id="IPR010982">
    <property type="entry name" value="Lambda_DNA-bd_dom_sf"/>
</dbReference>
<dbReference type="InterPro" id="IPR028082">
    <property type="entry name" value="Peripla_BP_I"/>
</dbReference>
<dbReference type="Pfam" id="PF00532">
    <property type="entry name" value="Peripla_BP_1"/>
    <property type="match status" value="1"/>
</dbReference>